<accession>A0ABS1D883</accession>
<comment type="caution">
    <text evidence="2">The sequence shown here is derived from an EMBL/GenBank/DDBJ whole genome shotgun (WGS) entry which is preliminary data.</text>
</comment>
<evidence type="ECO:0000256" key="1">
    <source>
        <dbReference type="SAM" id="MobiDB-lite"/>
    </source>
</evidence>
<name>A0ABS1D883_9PROT</name>
<dbReference type="RefSeq" id="WP_200338629.1">
    <property type="nucleotide sequence ID" value="NZ_NRRL01000001.1"/>
</dbReference>
<evidence type="ECO:0000313" key="2">
    <source>
        <dbReference type="EMBL" id="MBK1666580.1"/>
    </source>
</evidence>
<keyword evidence="3" id="KW-1185">Reference proteome</keyword>
<sequence>MRLIGGHDYYDSALALGRVPDLVFVRNKSADIESKDAEDAGIYQKAIPGMQLRDLRSGRTVPVGPAYRPRQQSTRVALSATAIAAVVCGVRYQGVGLAADVDGTHHAEFFWSEEALRAWLAELGLAIDRVNRGLLGRSETHAATLETYFAPLTLPQPALDFLIARDVAIMTRAIPQRFGAGAVAWSVNHDQLKAIAFYKVLDPFSMMQELSQFVGGVLPRASAPTAEIDDQTRKEKHGFDQYSFRRPPQRG</sequence>
<dbReference type="Proteomes" id="UP001296873">
    <property type="component" value="Unassembled WGS sequence"/>
</dbReference>
<reference evidence="2 3" key="1">
    <citation type="journal article" date="2020" name="Microorganisms">
        <title>Osmotic Adaptation and Compatible Solute Biosynthesis of Phototrophic Bacteria as Revealed from Genome Analyses.</title>
        <authorList>
            <person name="Imhoff J.F."/>
            <person name="Rahn T."/>
            <person name="Kunzel S."/>
            <person name="Keller A."/>
            <person name="Neulinger S.C."/>
        </authorList>
    </citation>
    <scope>NUCLEOTIDE SEQUENCE [LARGE SCALE GENOMIC DNA]</scope>
    <source>
        <strain evidence="2 3">DSM 9895</strain>
    </source>
</reference>
<protein>
    <submittedName>
        <fullName evidence="2">Uncharacterized protein</fullName>
    </submittedName>
</protein>
<dbReference type="EMBL" id="NRRL01000001">
    <property type="protein sequence ID" value="MBK1666580.1"/>
    <property type="molecule type" value="Genomic_DNA"/>
</dbReference>
<organism evidence="2 3">
    <name type="scientific">Rhodovibrio sodomensis</name>
    <dbReference type="NCBI Taxonomy" id="1088"/>
    <lineage>
        <taxon>Bacteria</taxon>
        <taxon>Pseudomonadati</taxon>
        <taxon>Pseudomonadota</taxon>
        <taxon>Alphaproteobacteria</taxon>
        <taxon>Rhodospirillales</taxon>
        <taxon>Rhodovibrionaceae</taxon>
        <taxon>Rhodovibrio</taxon>
    </lineage>
</organism>
<feature type="compositionally biased region" description="Basic and acidic residues" evidence="1">
    <location>
        <begin position="230"/>
        <end position="239"/>
    </location>
</feature>
<feature type="region of interest" description="Disordered" evidence="1">
    <location>
        <begin position="225"/>
        <end position="251"/>
    </location>
</feature>
<proteinExistence type="predicted"/>
<evidence type="ECO:0000313" key="3">
    <source>
        <dbReference type="Proteomes" id="UP001296873"/>
    </source>
</evidence>
<gene>
    <name evidence="2" type="ORF">CKO28_00800</name>
</gene>